<accession>A0ABD3NB75</accession>
<organism evidence="1 2">
    <name type="scientific">Cyclotella atomus</name>
    <dbReference type="NCBI Taxonomy" id="382360"/>
    <lineage>
        <taxon>Eukaryota</taxon>
        <taxon>Sar</taxon>
        <taxon>Stramenopiles</taxon>
        <taxon>Ochrophyta</taxon>
        <taxon>Bacillariophyta</taxon>
        <taxon>Coscinodiscophyceae</taxon>
        <taxon>Thalassiosirophycidae</taxon>
        <taxon>Stephanodiscales</taxon>
        <taxon>Stephanodiscaceae</taxon>
        <taxon>Cyclotella</taxon>
    </lineage>
</organism>
<dbReference type="Proteomes" id="UP001530400">
    <property type="component" value="Unassembled WGS sequence"/>
</dbReference>
<gene>
    <name evidence="1" type="ORF">ACHAWO_003775</name>
</gene>
<proteinExistence type="predicted"/>
<dbReference type="AlphaFoldDB" id="A0ABD3NB75"/>
<evidence type="ECO:0000313" key="1">
    <source>
        <dbReference type="EMBL" id="KAL3773293.1"/>
    </source>
</evidence>
<dbReference type="EMBL" id="JALLPJ020001239">
    <property type="protein sequence ID" value="KAL3773293.1"/>
    <property type="molecule type" value="Genomic_DNA"/>
</dbReference>
<sequence>MSTQSNRPVITPISLSISRWSADCVTYFINFSFLGGVWGCFNSIPIPGSKEALAIAESGKFVPLRPFSSISSVGYYGATIGSVVFVSKFVSGGVAVVRGRYDLWNELIGFGAVAAYWSTVLSHDTRVVWNNRFVGGALASAVVYASVAP</sequence>
<reference evidence="1 2" key="1">
    <citation type="submission" date="2024-10" db="EMBL/GenBank/DDBJ databases">
        <title>Updated reference genomes for cyclostephanoid diatoms.</title>
        <authorList>
            <person name="Roberts W.R."/>
            <person name="Alverson A.J."/>
        </authorList>
    </citation>
    <scope>NUCLEOTIDE SEQUENCE [LARGE SCALE GENOMIC DNA]</scope>
    <source>
        <strain evidence="1 2">AJA010-31</strain>
    </source>
</reference>
<evidence type="ECO:0000313" key="2">
    <source>
        <dbReference type="Proteomes" id="UP001530400"/>
    </source>
</evidence>
<name>A0ABD3NB75_9STRA</name>
<keyword evidence="2" id="KW-1185">Reference proteome</keyword>
<protein>
    <submittedName>
        <fullName evidence="1">Uncharacterized protein</fullName>
    </submittedName>
</protein>
<comment type="caution">
    <text evidence="1">The sequence shown here is derived from an EMBL/GenBank/DDBJ whole genome shotgun (WGS) entry which is preliminary data.</text>
</comment>